<dbReference type="Proteomes" id="UP000054639">
    <property type="component" value="Unassembled WGS sequence"/>
</dbReference>
<sequence>MKKHLFLLNIWFGLLAYSTVATSSPASTEYVNSKIKEAVDTILIQVAKESQKTESKINAIPVVTLHEVGESYQGGIVFWVDETRQHGLIVAKIDANQGVGMSWQNGESGDKTTNALGNGVYAGLSNTHLIVSQQTIDDQEGRFAALIAQSFSVLSDGVSACTENELCYGNWYLPSLNELHLLRANLYDKGLGNFSPNLYWSSTEASVNQSFALDWITGESSSLDKSSTEPKVRPIHSF</sequence>
<evidence type="ECO:0000313" key="3">
    <source>
        <dbReference type="EMBL" id="STY82904.1"/>
    </source>
</evidence>
<evidence type="ECO:0000313" key="4">
    <source>
        <dbReference type="Proteomes" id="UP000054639"/>
    </source>
</evidence>
<reference evidence="2 4" key="1">
    <citation type="submission" date="2015-11" db="EMBL/GenBank/DDBJ databases">
        <title>Genomic analysis of 38 Legionella species identifies large and diverse effector repertoires.</title>
        <authorList>
            <person name="Burstein D."/>
            <person name="Amaro F."/>
            <person name="Zusman T."/>
            <person name="Lifshitz Z."/>
            <person name="Cohen O."/>
            <person name="Gilbert J.A."/>
            <person name="Pupko T."/>
            <person name="Shuman H.A."/>
            <person name="Segal G."/>
        </authorList>
    </citation>
    <scope>NUCLEOTIDE SEQUENCE [LARGE SCALE GENOMIC DNA]</scope>
    <source>
        <strain evidence="2 4">ATCC 49507</strain>
    </source>
</reference>
<feature type="chain" id="PRO_5016623499" evidence="1">
    <location>
        <begin position="24"/>
        <end position="238"/>
    </location>
</feature>
<dbReference type="STRING" id="45072.Lqua_2940"/>
<gene>
    <name evidence="2" type="primary">lvrE_1</name>
    <name evidence="2" type="ORF">Lqua_2940</name>
    <name evidence="3" type="ORF">NCTC12376_03369</name>
</gene>
<accession>A0A378PAK9</accession>
<evidence type="ECO:0000313" key="5">
    <source>
        <dbReference type="Proteomes" id="UP000254230"/>
    </source>
</evidence>
<proteinExistence type="predicted"/>
<dbReference type="Proteomes" id="UP000254230">
    <property type="component" value="Unassembled WGS sequence"/>
</dbReference>
<evidence type="ECO:0000313" key="2">
    <source>
        <dbReference type="EMBL" id="KTD44120.1"/>
    </source>
</evidence>
<protein>
    <submittedName>
        <fullName evidence="2">Legionella vir region protein</fullName>
    </submittedName>
    <submittedName>
        <fullName evidence="3">LvrE</fullName>
    </submittedName>
</protein>
<feature type="signal peptide" evidence="1">
    <location>
        <begin position="1"/>
        <end position="23"/>
    </location>
</feature>
<evidence type="ECO:0000256" key="1">
    <source>
        <dbReference type="SAM" id="SignalP"/>
    </source>
</evidence>
<reference evidence="3 5" key="2">
    <citation type="submission" date="2018-06" db="EMBL/GenBank/DDBJ databases">
        <authorList>
            <consortium name="Pathogen Informatics"/>
            <person name="Doyle S."/>
        </authorList>
    </citation>
    <scope>NUCLEOTIDE SEQUENCE [LARGE SCALE GENOMIC DNA]</scope>
    <source>
        <strain evidence="3 5">NCTC12376</strain>
    </source>
</reference>
<dbReference type="RefSeq" id="WP_058475110.1">
    <property type="nucleotide sequence ID" value="NZ_CAAAIL010000017.1"/>
</dbReference>
<dbReference type="EMBL" id="LNYR01000043">
    <property type="protein sequence ID" value="KTD44120.1"/>
    <property type="molecule type" value="Genomic_DNA"/>
</dbReference>
<dbReference type="AlphaFoldDB" id="A0A378PAK9"/>
<keyword evidence="1" id="KW-0732">Signal</keyword>
<organism evidence="3 5">
    <name type="scientific">Legionella quateirensis</name>
    <dbReference type="NCBI Taxonomy" id="45072"/>
    <lineage>
        <taxon>Bacteria</taxon>
        <taxon>Pseudomonadati</taxon>
        <taxon>Pseudomonadota</taxon>
        <taxon>Gammaproteobacteria</taxon>
        <taxon>Legionellales</taxon>
        <taxon>Legionellaceae</taxon>
        <taxon>Legionella</taxon>
    </lineage>
</organism>
<name>A0A378PAK9_9GAMM</name>
<dbReference type="OrthoDB" id="5573519at2"/>
<dbReference type="EMBL" id="UGOW01000002">
    <property type="protein sequence ID" value="STY82904.1"/>
    <property type="molecule type" value="Genomic_DNA"/>
</dbReference>
<keyword evidence="4" id="KW-1185">Reference proteome</keyword>